<accession>A0ABQ3CZ87</accession>
<feature type="binding site" evidence="6">
    <location>
        <position position="223"/>
    </location>
    <ligand>
        <name>K(+)</name>
        <dbReference type="ChEBI" id="CHEBI:29103"/>
    </ligand>
</feature>
<keyword evidence="2 6" id="KW-0819">tRNA processing</keyword>
<dbReference type="EMBL" id="BMZF01000002">
    <property type="protein sequence ID" value="GHA48269.1"/>
    <property type="molecule type" value="Genomic_DNA"/>
</dbReference>
<dbReference type="InterPro" id="IPR018948">
    <property type="entry name" value="GTP-bd_TrmE_N"/>
</dbReference>
<evidence type="ECO:0000313" key="10">
    <source>
        <dbReference type="Proteomes" id="UP000634455"/>
    </source>
</evidence>
<dbReference type="InterPro" id="IPR005225">
    <property type="entry name" value="Small_GTP-bd"/>
</dbReference>
<protein>
    <recommendedName>
        <fullName evidence="6">tRNA modification GTPase MnmE</fullName>
        <ecNumber evidence="6">3.6.-.-</ecNumber>
    </recommendedName>
</protein>
<keyword evidence="6" id="KW-0378">Hydrolase</keyword>
<dbReference type="PANTHER" id="PTHR42714">
    <property type="entry name" value="TRNA MODIFICATION GTPASE GTPBP3"/>
    <property type="match status" value="1"/>
</dbReference>
<dbReference type="PANTHER" id="PTHR42714:SF2">
    <property type="entry name" value="TRNA MODIFICATION GTPASE GTPBP3, MITOCHONDRIAL"/>
    <property type="match status" value="1"/>
</dbReference>
<evidence type="ECO:0000256" key="3">
    <source>
        <dbReference type="ARBA" id="ARBA00022741"/>
    </source>
</evidence>
<feature type="binding site" evidence="6">
    <location>
        <position position="248"/>
    </location>
    <ligand>
        <name>Mg(2+)</name>
        <dbReference type="ChEBI" id="CHEBI:18420"/>
    </ligand>
</feature>
<evidence type="ECO:0000256" key="6">
    <source>
        <dbReference type="HAMAP-Rule" id="MF_00379"/>
    </source>
</evidence>
<keyword evidence="6" id="KW-0479">Metal-binding</keyword>
<feature type="binding site" evidence="6">
    <location>
        <begin position="242"/>
        <end position="248"/>
    </location>
    <ligand>
        <name>GTP</name>
        <dbReference type="ChEBI" id="CHEBI:37565"/>
    </ligand>
</feature>
<dbReference type="EC" id="3.6.-.-" evidence="6"/>
<dbReference type="SUPFAM" id="SSF116878">
    <property type="entry name" value="TrmE connector domain"/>
    <property type="match status" value="1"/>
</dbReference>
<keyword evidence="6" id="KW-0963">Cytoplasm</keyword>
<keyword evidence="5 6" id="KW-0342">GTP-binding</keyword>
<dbReference type="Proteomes" id="UP000634455">
    <property type="component" value="Unassembled WGS sequence"/>
</dbReference>
<dbReference type="Gene3D" id="1.20.120.430">
    <property type="entry name" value="tRNA modification GTPase MnmE domain 2"/>
    <property type="match status" value="1"/>
</dbReference>
<dbReference type="InterPro" id="IPR025867">
    <property type="entry name" value="MnmE_helical"/>
</dbReference>
<reference evidence="10" key="1">
    <citation type="journal article" date="2019" name="Int. J. Syst. Evol. Microbiol.">
        <title>The Global Catalogue of Microorganisms (GCM) 10K type strain sequencing project: providing services to taxonomists for standard genome sequencing and annotation.</title>
        <authorList>
            <consortium name="The Broad Institute Genomics Platform"/>
            <consortium name="The Broad Institute Genome Sequencing Center for Infectious Disease"/>
            <person name="Wu L."/>
            <person name="Ma J."/>
        </authorList>
    </citation>
    <scope>NUCLEOTIDE SEQUENCE [LARGE SCALE GENOMIC DNA]</scope>
    <source>
        <strain evidence="10">KCTC 32465</strain>
    </source>
</reference>
<dbReference type="NCBIfam" id="TIGR00450">
    <property type="entry name" value="mnmE_trmE_thdF"/>
    <property type="match status" value="1"/>
</dbReference>
<dbReference type="Gene3D" id="3.30.1360.120">
    <property type="entry name" value="Probable tRNA modification gtpase trme, domain 1"/>
    <property type="match status" value="1"/>
</dbReference>
<comment type="function">
    <text evidence="6">Exhibits a very high intrinsic GTPase hydrolysis rate. Involved in the addition of a carboxymethylaminomethyl (cmnm) group at the wobble position (U34) of certain tRNAs, forming tRNA-cmnm(5)s(2)U34.</text>
</comment>
<feature type="binding site" evidence="6">
    <location>
        <position position="244"/>
    </location>
    <ligand>
        <name>K(+)</name>
        <dbReference type="ChEBI" id="CHEBI:29103"/>
    </ligand>
</feature>
<keyword evidence="3 6" id="KW-0547">Nucleotide-binding</keyword>
<comment type="caution">
    <text evidence="9">The sequence shown here is derived from an EMBL/GenBank/DDBJ whole genome shotgun (WGS) entry which is preliminary data.</text>
</comment>
<evidence type="ECO:0000256" key="4">
    <source>
        <dbReference type="ARBA" id="ARBA00022958"/>
    </source>
</evidence>
<dbReference type="PROSITE" id="PS51709">
    <property type="entry name" value="G_TRME"/>
    <property type="match status" value="1"/>
</dbReference>
<evidence type="ECO:0000313" key="9">
    <source>
        <dbReference type="EMBL" id="GHA48269.1"/>
    </source>
</evidence>
<comment type="subunit">
    <text evidence="6">Homodimer. Heterotetramer of two MnmE and two MnmG subunits.</text>
</comment>
<gene>
    <name evidence="6 9" type="primary">mnmE</name>
    <name evidence="6" type="synonym">trmE</name>
    <name evidence="9" type="ORF">GCM10008927_11630</name>
</gene>
<dbReference type="InterPro" id="IPR027368">
    <property type="entry name" value="MnmE_dom2"/>
</dbReference>
<evidence type="ECO:0000256" key="7">
    <source>
        <dbReference type="RuleBase" id="RU003313"/>
    </source>
</evidence>
<dbReference type="InterPro" id="IPR006073">
    <property type="entry name" value="GTP-bd"/>
</dbReference>
<dbReference type="Pfam" id="PF10396">
    <property type="entry name" value="TrmE_N"/>
    <property type="match status" value="1"/>
</dbReference>
<comment type="cofactor">
    <cofactor evidence="6">
        <name>K(+)</name>
        <dbReference type="ChEBI" id="CHEBI:29103"/>
    </cofactor>
    <text evidence="6">Binds 1 potassium ion per subunit.</text>
</comment>
<comment type="similarity">
    <text evidence="1 6 7">Belongs to the TRAFAC class TrmE-Era-EngA-EngB-Septin-like GTPase superfamily. TrmE GTPase family.</text>
</comment>
<dbReference type="Gene3D" id="3.40.50.300">
    <property type="entry name" value="P-loop containing nucleotide triphosphate hydrolases"/>
    <property type="match status" value="1"/>
</dbReference>
<proteinExistence type="inferred from homology"/>
<comment type="caution">
    <text evidence="6">Lacks conserved residue(s) required for the propagation of feature annotation.</text>
</comment>
<comment type="subcellular location">
    <subcellularLocation>
        <location evidence="6">Cytoplasm</location>
    </subcellularLocation>
</comment>
<dbReference type="Pfam" id="PF12631">
    <property type="entry name" value="MnmE_helical"/>
    <property type="match status" value="1"/>
</dbReference>
<name>A0ABQ3CZ87_9RHOB</name>
<feature type="binding site" evidence="6">
    <location>
        <begin position="223"/>
        <end position="228"/>
    </location>
    <ligand>
        <name>GTP</name>
        <dbReference type="ChEBI" id="CHEBI:37565"/>
    </ligand>
</feature>
<evidence type="ECO:0000256" key="2">
    <source>
        <dbReference type="ARBA" id="ARBA00022694"/>
    </source>
</evidence>
<feature type="binding site" evidence="6">
    <location>
        <position position="247"/>
    </location>
    <ligand>
        <name>K(+)</name>
        <dbReference type="ChEBI" id="CHEBI:29103"/>
    </ligand>
</feature>
<evidence type="ECO:0000256" key="5">
    <source>
        <dbReference type="ARBA" id="ARBA00023134"/>
    </source>
</evidence>
<dbReference type="SUPFAM" id="SSF52540">
    <property type="entry name" value="P-loop containing nucleoside triphosphate hydrolases"/>
    <property type="match status" value="1"/>
</dbReference>
<feature type="binding site" evidence="6">
    <location>
        <begin position="267"/>
        <end position="270"/>
    </location>
    <ligand>
        <name>GTP</name>
        <dbReference type="ChEBI" id="CHEBI:37565"/>
    </ligand>
</feature>
<dbReference type="RefSeq" id="WP_189639653.1">
    <property type="nucleotide sequence ID" value="NZ_BMZF01000002.1"/>
</dbReference>
<dbReference type="InterPro" id="IPR027417">
    <property type="entry name" value="P-loop_NTPase"/>
</dbReference>
<keyword evidence="10" id="KW-1185">Reference proteome</keyword>
<evidence type="ECO:0000256" key="1">
    <source>
        <dbReference type="ARBA" id="ARBA00011043"/>
    </source>
</evidence>
<evidence type="ECO:0000259" key="8">
    <source>
        <dbReference type="PROSITE" id="PS51709"/>
    </source>
</evidence>
<dbReference type="InterPro" id="IPR004520">
    <property type="entry name" value="GTPase_MnmE"/>
</dbReference>
<dbReference type="NCBIfam" id="NF003661">
    <property type="entry name" value="PRK05291.1-3"/>
    <property type="match status" value="1"/>
</dbReference>
<feature type="binding site" evidence="6">
    <location>
        <position position="227"/>
    </location>
    <ligand>
        <name>Mg(2+)</name>
        <dbReference type="ChEBI" id="CHEBI:18420"/>
    </ligand>
</feature>
<organism evidence="9 10">
    <name type="scientific">Paramylibacter ulvae</name>
    <dbReference type="NCBI Taxonomy" id="1651968"/>
    <lineage>
        <taxon>Bacteria</taxon>
        <taxon>Pseudomonadati</taxon>
        <taxon>Pseudomonadota</taxon>
        <taxon>Alphaproteobacteria</taxon>
        <taxon>Rhodobacterales</taxon>
        <taxon>Paracoccaceae</taxon>
        <taxon>Paramylibacter</taxon>
    </lineage>
</organism>
<feature type="binding site" evidence="6">
    <location>
        <position position="242"/>
    </location>
    <ligand>
        <name>K(+)</name>
        <dbReference type="ChEBI" id="CHEBI:29103"/>
    </ligand>
</feature>
<keyword evidence="4 6" id="KW-0630">Potassium</keyword>
<dbReference type="InterPro" id="IPR027266">
    <property type="entry name" value="TrmE/GcvT-like"/>
</dbReference>
<dbReference type="CDD" id="cd14858">
    <property type="entry name" value="TrmE_N"/>
    <property type="match status" value="1"/>
</dbReference>
<feature type="domain" description="TrmE-type G" evidence="8">
    <location>
        <begin position="213"/>
        <end position="354"/>
    </location>
</feature>
<dbReference type="CDD" id="cd04164">
    <property type="entry name" value="trmE"/>
    <property type="match status" value="1"/>
</dbReference>
<dbReference type="HAMAP" id="MF_00379">
    <property type="entry name" value="GTPase_MnmE"/>
    <property type="match status" value="1"/>
</dbReference>
<dbReference type="Pfam" id="PF01926">
    <property type="entry name" value="MMR_HSR1"/>
    <property type="match status" value="1"/>
</dbReference>
<dbReference type="NCBIfam" id="TIGR00231">
    <property type="entry name" value="small_GTP"/>
    <property type="match status" value="1"/>
</dbReference>
<keyword evidence="6" id="KW-0460">Magnesium</keyword>
<sequence length="431" mass="45754">MSDVIFALASAKGRAGVAVLRLSGRGAVALVEEFVGNGLKTPDRSLRKFKSGGELIDEVLILTFAKGASFTGEEVVEIHCHGSTAVVSALLRILGNHQNARMAEPGEFTRKALENGCLDLVQVEGLADLIDAETEAQRKLASNVMTGALSDKVNGWRRDLIRAVSLIEATIDFADEDIPTDVSPEVLSLIDGVSADLESEIRGSFAAERIRDGFEVAIVGKPNVGKSTLLNALAGREAAITSEIAGTTRDVIEVRMDINGLAVTLLDTAGIRETQDQVEQLGVGLARQRAEAADLRVFLTENGKIDDLKMTPLVDDIVAIGKSDISASSEGLQISGKSGQGIDKLIKIIDSSLSNKAAFAQTATRERHRIGMEQALVFLKTGRGLILEGPEVSEIAAAELHQGIGCLNGIIGKVDVEDLLDEIFSSFCLGK</sequence>
<dbReference type="InterPro" id="IPR031168">
    <property type="entry name" value="G_TrmE"/>
</dbReference>